<name>A0A934HXL0_9CLOT</name>
<proteinExistence type="predicted"/>
<keyword evidence="1" id="KW-0472">Membrane</keyword>
<dbReference type="RefSeq" id="WP_211140850.1">
    <property type="nucleotide sequence ID" value="NZ_JAEEGB010000003.1"/>
</dbReference>
<evidence type="ECO:0000256" key="1">
    <source>
        <dbReference type="SAM" id="Phobius"/>
    </source>
</evidence>
<dbReference type="Gene3D" id="2.120.10.30">
    <property type="entry name" value="TolB, C-terminal domain"/>
    <property type="match status" value="1"/>
</dbReference>
<feature type="transmembrane region" description="Helical" evidence="1">
    <location>
        <begin position="7"/>
        <end position="26"/>
    </location>
</feature>
<dbReference type="AlphaFoldDB" id="A0A934HXL0"/>
<evidence type="ECO:0000313" key="3">
    <source>
        <dbReference type="Proteomes" id="UP000622687"/>
    </source>
</evidence>
<reference evidence="2" key="1">
    <citation type="submission" date="2020-12" db="EMBL/GenBank/DDBJ databases">
        <title>Clostridium thailandense sp. nov., a novel acetogenic bacterium isolated from peat land soil in Thailand.</title>
        <authorList>
            <person name="Chaikitkaew S."/>
            <person name="Birkeland N.K."/>
        </authorList>
    </citation>
    <scope>NUCLEOTIDE SEQUENCE</scope>
    <source>
        <strain evidence="2">DSM 17425</strain>
    </source>
</reference>
<feature type="transmembrane region" description="Helical" evidence="1">
    <location>
        <begin position="413"/>
        <end position="432"/>
    </location>
</feature>
<keyword evidence="1" id="KW-1133">Transmembrane helix</keyword>
<evidence type="ECO:0000313" key="2">
    <source>
        <dbReference type="EMBL" id="MBI6871391.1"/>
    </source>
</evidence>
<gene>
    <name evidence="2" type="ORF">I6U51_01555</name>
</gene>
<dbReference type="Proteomes" id="UP000622687">
    <property type="component" value="Unassembled WGS sequence"/>
</dbReference>
<organism evidence="2 3">
    <name type="scientific">Clostridium aciditolerans</name>
    <dbReference type="NCBI Taxonomy" id="339861"/>
    <lineage>
        <taxon>Bacteria</taxon>
        <taxon>Bacillati</taxon>
        <taxon>Bacillota</taxon>
        <taxon>Clostridia</taxon>
        <taxon>Eubacteriales</taxon>
        <taxon>Clostridiaceae</taxon>
        <taxon>Clostridium</taxon>
    </lineage>
</organism>
<dbReference type="SUPFAM" id="SSF50952">
    <property type="entry name" value="Soluble quinoprotein glucose dehydrogenase"/>
    <property type="match status" value="1"/>
</dbReference>
<sequence length="436" mass="48881">MKKFLNVLIPCAIVFLAVLLLKKYYYNQPINQNIIVKNENLNYKTRYKGLKDAVDFTMDQNGNYYIAYRDNIQLIKNSGQSYDVLKKPNLNISSIEYFENKLYFSSDTKLYCYDLSSKNLIEAMKDLPNYGDYRNSLIKIKGDYMYITIGAVTNSGVVGEDNKWIKDAPYIHDITPKDITLKGLDFGKDKTGAFQSYRTKSIKGQIIPEHFPGNASVIIYNLKTGNSETFAWGIRNITGMDFTNEGKLIAAVGGIENRGSRPIKGDCDYLYEIKKGVWYGWPDYSGGDPVTSPRFRGGVNGLQFILENHTTTNPPAPIYQHKNLSSINSVAVDCAGVLGEKNCIYFYDKLNNELYGFNGAGSVKEEVKFNESTKISSLKFSGKSLMVLDGSSGYLYSIEKGIVNKGLNISKEFYAYLLCIAVVGIIAALKLMKSSN</sequence>
<dbReference type="EMBL" id="JAEEGB010000003">
    <property type="protein sequence ID" value="MBI6871391.1"/>
    <property type="molecule type" value="Genomic_DNA"/>
</dbReference>
<comment type="caution">
    <text evidence="2">The sequence shown here is derived from an EMBL/GenBank/DDBJ whole genome shotgun (WGS) entry which is preliminary data.</text>
</comment>
<protein>
    <submittedName>
        <fullName evidence="2">PQQ-dependent sugar dehydrogenase</fullName>
    </submittedName>
</protein>
<dbReference type="InterPro" id="IPR011042">
    <property type="entry name" value="6-blade_b-propeller_TolB-like"/>
</dbReference>
<keyword evidence="1" id="KW-0812">Transmembrane</keyword>
<dbReference type="InterPro" id="IPR011041">
    <property type="entry name" value="Quinoprot_gluc/sorb_DH_b-prop"/>
</dbReference>
<accession>A0A934HXL0</accession>
<keyword evidence="3" id="KW-1185">Reference proteome</keyword>